<evidence type="ECO:0000313" key="2">
    <source>
        <dbReference type="Proteomes" id="UP000762703"/>
    </source>
</evidence>
<sequence length="80" mass="9066">MINVGITKIYQNNQTVIPSIIRKEFNITKDTLVEWNINGDDMVILTFRSKKPKISDLAGLGKGKSNEKTNAVDLKRGLYR</sequence>
<evidence type="ECO:0000313" key="1">
    <source>
        <dbReference type="EMBL" id="MBE6504618.1"/>
    </source>
</evidence>
<dbReference type="Proteomes" id="UP000762703">
    <property type="component" value="Unassembled WGS sequence"/>
</dbReference>
<gene>
    <name evidence="1" type="ORF">E7Z73_02580</name>
</gene>
<protein>
    <recommendedName>
        <fullName evidence="3">SpoVT-AbrB domain-containing protein</fullName>
    </recommendedName>
</protein>
<dbReference type="InterPro" id="IPR037914">
    <property type="entry name" value="SpoVT-AbrB_sf"/>
</dbReference>
<proteinExistence type="predicted"/>
<comment type="caution">
    <text evidence="1">The sequence shown here is derived from an EMBL/GenBank/DDBJ whole genome shotgun (WGS) entry which is preliminary data.</text>
</comment>
<dbReference type="EMBL" id="SUTE01000022">
    <property type="protein sequence ID" value="MBE6504618.1"/>
    <property type="molecule type" value="Genomic_DNA"/>
</dbReference>
<dbReference type="RefSeq" id="WP_303736265.1">
    <property type="nucleotide sequence ID" value="NZ_SUTE01000022.1"/>
</dbReference>
<reference evidence="1" key="1">
    <citation type="submission" date="2019-04" db="EMBL/GenBank/DDBJ databases">
        <title>Evolution of Biomass-Degrading Anaerobic Consortia Revealed by Metagenomics.</title>
        <authorList>
            <person name="Peng X."/>
        </authorList>
    </citation>
    <scope>NUCLEOTIDE SEQUENCE</scope>
    <source>
        <strain evidence="1">SIG12</strain>
    </source>
</reference>
<dbReference type="AlphaFoldDB" id="A0A8T3V958"/>
<accession>A0A8T3V958</accession>
<dbReference type="Gene3D" id="2.10.260.10">
    <property type="match status" value="1"/>
</dbReference>
<name>A0A8T3V958_9EURY</name>
<organism evidence="1 2">
    <name type="scientific">Methanobrevibacter millerae</name>
    <dbReference type="NCBI Taxonomy" id="230361"/>
    <lineage>
        <taxon>Archaea</taxon>
        <taxon>Methanobacteriati</taxon>
        <taxon>Methanobacteriota</taxon>
        <taxon>Methanomada group</taxon>
        <taxon>Methanobacteria</taxon>
        <taxon>Methanobacteriales</taxon>
        <taxon>Methanobacteriaceae</taxon>
        <taxon>Methanobrevibacter</taxon>
    </lineage>
</organism>
<evidence type="ECO:0008006" key="3">
    <source>
        <dbReference type="Google" id="ProtNLM"/>
    </source>
</evidence>
<dbReference type="SUPFAM" id="SSF89447">
    <property type="entry name" value="AbrB/MazE/MraZ-like"/>
    <property type="match status" value="1"/>
</dbReference>